<evidence type="ECO:0000313" key="2">
    <source>
        <dbReference type="Proteomes" id="UP000559653"/>
    </source>
</evidence>
<reference evidence="1 2" key="1">
    <citation type="journal article" date="2020" name="Appl. Environ. Microbiol.">
        <title>Genomic Characteristics of a Novel Species of Ammonia-Oxidizing Archaea from the Jiulong River Estuary.</title>
        <authorList>
            <person name="Zou D."/>
            <person name="Wan R."/>
            <person name="Han L."/>
            <person name="Xu M.N."/>
            <person name="Liu Y."/>
            <person name="Liu H."/>
            <person name="Kao S.J."/>
            <person name="Li M."/>
        </authorList>
    </citation>
    <scope>NUCLEOTIDE SEQUENCE [LARGE SCALE GENOMIC DNA]</scope>
    <source>
        <strain evidence="1">W1bin1</strain>
    </source>
</reference>
<dbReference type="EMBL" id="JACEMZ010000044">
    <property type="protein sequence ID" value="MBA4452794.1"/>
    <property type="molecule type" value="Genomic_DNA"/>
</dbReference>
<gene>
    <name evidence="1" type="ORF">H2B03_06480</name>
</gene>
<dbReference type="Proteomes" id="UP000559653">
    <property type="component" value="Unassembled WGS sequence"/>
</dbReference>
<evidence type="ECO:0000313" key="1">
    <source>
        <dbReference type="EMBL" id="MBA4452794.1"/>
    </source>
</evidence>
<organism evidence="1 2">
    <name type="scientific">Candidatus Nitrosomaritimum aestuariumsis</name>
    <dbReference type="NCBI Taxonomy" id="3342354"/>
    <lineage>
        <taxon>Archaea</taxon>
        <taxon>Nitrososphaerota</taxon>
        <taxon>Nitrososphaeria</taxon>
        <taxon>Nitrosopumilales</taxon>
        <taxon>Nitrosopumilaceae</taxon>
        <taxon>Candidatus Nitrosomaritimum</taxon>
    </lineage>
</organism>
<sequence length="513" mass="58069">MASLENSLVKPISIVCILGVTTLAVWTFVLLPEFEKMPHDFEFYMEYIGEDQVAESANGELSEPFRLIEVLHQKVTNVDGNILTVSSNIEGQRADTGEVVFDLTNEFLVDKYSMMHADMDGLLFAFKEGVEKRNYDFFHPLVFDEATLIYQGTDIIHGLEVYVFTAENKNNDVSEAFPQYSPHTIHSDTKSTLWVEPITGDLLRFEKHWDDYTIEEGVRVNTVEIGWKKTSEFSEFILSQTTKSRIDYENLYHYTIPIMILGFYPSVGVVLILRKRLADAKTEIMKQEKLATIGHLSARVAHDLRNPLSVIMNVTDLDTKVPAKTPEQSEKRKEMIVRACERMSHQINRVMDFVKLKPLELEIGSVKTIFDSVVHSIVVPEDVKIIYKGDIPEICCDPKVMEALFANLFSNSIQAMEKKGVITVNVINEKNKVIINVQDQGPGIQKQNIDKIFEPLFTTKQEGTGLGLASCKNMVEQHGGTISVTNNPTTFTITLPKIIPLVGEKNVRKSNRN</sequence>
<comment type="caution">
    <text evidence="1">The sequence shown here is derived from an EMBL/GenBank/DDBJ whole genome shotgun (WGS) entry which is preliminary data.</text>
</comment>
<protein>
    <submittedName>
        <fullName evidence="1">DUF3068 domain-containing protein</fullName>
    </submittedName>
</protein>
<name>A0AC60VYY2_9ARCH</name>
<proteinExistence type="predicted"/>
<accession>A0AC60VYY2</accession>